<accession>A0AAD5US85</accession>
<reference evidence="3" key="1">
    <citation type="submission" date="2022-07" db="EMBL/GenBank/DDBJ databases">
        <title>Genome Sequence of Physisporinus lineatus.</title>
        <authorList>
            <person name="Buettner E."/>
        </authorList>
    </citation>
    <scope>NUCLEOTIDE SEQUENCE</scope>
    <source>
        <strain evidence="3">VT162</strain>
    </source>
</reference>
<dbReference type="InterPro" id="IPR000477">
    <property type="entry name" value="RT_dom"/>
</dbReference>
<dbReference type="InterPro" id="IPR043502">
    <property type="entry name" value="DNA/RNA_pol_sf"/>
</dbReference>
<comment type="caution">
    <text evidence="3">The sequence shown here is derived from an EMBL/GenBank/DDBJ whole genome shotgun (WGS) entry which is preliminary data.</text>
</comment>
<name>A0AAD5US85_9APHY</name>
<dbReference type="EMBL" id="JANAWD010000708">
    <property type="protein sequence ID" value="KAJ3476428.1"/>
    <property type="molecule type" value="Genomic_DNA"/>
</dbReference>
<dbReference type="PANTHER" id="PTHR24559:SF444">
    <property type="entry name" value="REVERSE TRANSCRIPTASE DOMAIN-CONTAINING PROTEIN"/>
    <property type="match status" value="1"/>
</dbReference>
<dbReference type="AlphaFoldDB" id="A0AAD5US85"/>
<dbReference type="Pfam" id="PF08284">
    <property type="entry name" value="RVP_2"/>
    <property type="match status" value="1"/>
</dbReference>
<dbReference type="Gene3D" id="3.30.70.270">
    <property type="match status" value="2"/>
</dbReference>
<feature type="compositionally biased region" description="Acidic residues" evidence="1">
    <location>
        <begin position="77"/>
        <end position="99"/>
    </location>
</feature>
<feature type="compositionally biased region" description="Basic and acidic residues" evidence="1">
    <location>
        <begin position="1"/>
        <end position="11"/>
    </location>
</feature>
<protein>
    <recommendedName>
        <fullName evidence="2">Reverse transcriptase domain-containing protein</fullName>
    </recommendedName>
</protein>
<feature type="region of interest" description="Disordered" evidence="1">
    <location>
        <begin position="60"/>
        <end position="126"/>
    </location>
</feature>
<sequence length="781" mass="88913">MSEKEKADLKATGKPPGISAYSMRLQGSNTEDLRSLTQSTTSGLHLASTEFNWETLPTFANSDHEWNDMPELQEVSTSDEESDWSSYDSDSDTESEDTETVSKRSDSKDGLPDLQDCSDSESDIEGFDGRDFDIMEELPGEYCDCQWPFREHAQGHQALALERLQENRTYLSIRDLIAKRATELLNQYAPYVLPLRQKTFGTFVVFRISDKQHVIMSGDDNIEVAIDTDLLENVELDLPLWFQHCLLPPSYKPAGKGKSLFHPTEDIMEFWIQYALEALQEHLGVPGFDIRFKGDRFPEEFLRNPHFDLVNNYARTFQRAELAATWFNIDDLNRELQWWIPDDDLITRINAGEFDQSITDDEDLIIQLNAVEPTYSALHRTAAVTRDFRRLIPEPIVVVVDVNGQPAQALLDSGLLTDFISAKFVHQLKAMMFELEKPVLVQLAVQGSRAKIITGCTVQLRYQDISEERYMDISNLENYDVILVGSVPALPIEGKRVRVLESRAADVFKDHLDAARKELRTGKNGIPAALCSVVDSRDRNKNTMKLTSPLPDIDGILHCVAQKLYCSLANGKDAYEQIQVEPDHVEWTVMTTPDGNMVSLVMQQGDCNAIATYQSLMNHIFALYLDVFMDIYLDDIIIYSDTLEDHVKHVKTVIDVLKKEELYLSSTKLRFLEKEMKILGRIVDNNGIRMDPDKVDSVLNWKVPTSKELLRGFLGSVGYLADDIAMVRIPMGVLTPLTGSTSSFYWEFTHQHAFNEIKKLVHEHWEHHRVPLDYSPGTARI</sequence>
<feature type="compositionally biased region" description="Polar residues" evidence="1">
    <location>
        <begin position="25"/>
        <end position="41"/>
    </location>
</feature>
<feature type="compositionally biased region" description="Acidic residues" evidence="1">
    <location>
        <begin position="116"/>
        <end position="126"/>
    </location>
</feature>
<evidence type="ECO:0000313" key="4">
    <source>
        <dbReference type="Proteomes" id="UP001212997"/>
    </source>
</evidence>
<dbReference type="CDD" id="cd01647">
    <property type="entry name" value="RT_LTR"/>
    <property type="match status" value="1"/>
</dbReference>
<dbReference type="InterPro" id="IPR021109">
    <property type="entry name" value="Peptidase_aspartic_dom_sf"/>
</dbReference>
<evidence type="ECO:0000256" key="1">
    <source>
        <dbReference type="SAM" id="MobiDB-lite"/>
    </source>
</evidence>
<dbReference type="Proteomes" id="UP001212997">
    <property type="component" value="Unassembled WGS sequence"/>
</dbReference>
<dbReference type="SUPFAM" id="SSF56672">
    <property type="entry name" value="DNA/RNA polymerases"/>
    <property type="match status" value="1"/>
</dbReference>
<organism evidence="3 4">
    <name type="scientific">Meripilus lineatus</name>
    <dbReference type="NCBI Taxonomy" id="2056292"/>
    <lineage>
        <taxon>Eukaryota</taxon>
        <taxon>Fungi</taxon>
        <taxon>Dikarya</taxon>
        <taxon>Basidiomycota</taxon>
        <taxon>Agaricomycotina</taxon>
        <taxon>Agaricomycetes</taxon>
        <taxon>Polyporales</taxon>
        <taxon>Meripilaceae</taxon>
        <taxon>Meripilus</taxon>
    </lineage>
</organism>
<dbReference type="InterPro" id="IPR043128">
    <property type="entry name" value="Rev_trsase/Diguanyl_cyclase"/>
</dbReference>
<evidence type="ECO:0000259" key="2">
    <source>
        <dbReference type="Pfam" id="PF00078"/>
    </source>
</evidence>
<feature type="region of interest" description="Disordered" evidence="1">
    <location>
        <begin position="1"/>
        <end position="41"/>
    </location>
</feature>
<feature type="domain" description="Reverse transcriptase" evidence="2">
    <location>
        <begin position="534"/>
        <end position="681"/>
    </location>
</feature>
<dbReference type="Pfam" id="PF00078">
    <property type="entry name" value="RVT_1"/>
    <property type="match status" value="1"/>
</dbReference>
<proteinExistence type="predicted"/>
<keyword evidence="4" id="KW-1185">Reference proteome</keyword>
<evidence type="ECO:0000313" key="3">
    <source>
        <dbReference type="EMBL" id="KAJ3476428.1"/>
    </source>
</evidence>
<gene>
    <name evidence="3" type="ORF">NLI96_g11162</name>
</gene>
<dbReference type="InterPro" id="IPR053134">
    <property type="entry name" value="RNA-dir_DNA_polymerase"/>
</dbReference>
<dbReference type="CDD" id="cd00303">
    <property type="entry name" value="retropepsin_like"/>
    <property type="match status" value="1"/>
</dbReference>
<dbReference type="Gene3D" id="2.40.70.10">
    <property type="entry name" value="Acid Proteases"/>
    <property type="match status" value="1"/>
</dbReference>
<feature type="compositionally biased region" description="Basic and acidic residues" evidence="1">
    <location>
        <begin position="100"/>
        <end position="111"/>
    </location>
</feature>
<dbReference type="PANTHER" id="PTHR24559">
    <property type="entry name" value="TRANSPOSON TY3-I GAG-POL POLYPROTEIN"/>
    <property type="match status" value="1"/>
</dbReference>